<sequence>MIMRVQAALYAKGYDPGAIDGELTESTKLALRKFQSEHGEAVTGKMTTQTMNALGVALTP</sequence>
<proteinExistence type="predicted"/>
<dbReference type="Pfam" id="PF01471">
    <property type="entry name" value="PG_binding_1"/>
    <property type="match status" value="1"/>
</dbReference>
<dbReference type="RefSeq" id="WP_140655158.1">
    <property type="nucleotide sequence ID" value="NZ_RCZO01000011.1"/>
</dbReference>
<dbReference type="AlphaFoldDB" id="A0A502BZY7"/>
<protein>
    <submittedName>
        <fullName evidence="2">Peptidoglycan-binding protein</fullName>
    </submittedName>
</protein>
<dbReference type="SUPFAM" id="SSF47090">
    <property type="entry name" value="PGBD-like"/>
    <property type="match status" value="1"/>
</dbReference>
<name>A0A502BZY7_9GAMM</name>
<dbReference type="Proteomes" id="UP000319486">
    <property type="component" value="Unassembled WGS sequence"/>
</dbReference>
<evidence type="ECO:0000259" key="1">
    <source>
        <dbReference type="Pfam" id="PF01471"/>
    </source>
</evidence>
<dbReference type="InterPro" id="IPR036365">
    <property type="entry name" value="PGBD-like_sf"/>
</dbReference>
<organism evidence="2 3">
    <name type="scientific">Rhodanobacter glycinis</name>
    <dbReference type="NCBI Taxonomy" id="582702"/>
    <lineage>
        <taxon>Bacteria</taxon>
        <taxon>Pseudomonadati</taxon>
        <taxon>Pseudomonadota</taxon>
        <taxon>Gammaproteobacteria</taxon>
        <taxon>Lysobacterales</taxon>
        <taxon>Rhodanobacteraceae</taxon>
        <taxon>Rhodanobacter</taxon>
    </lineage>
</organism>
<feature type="domain" description="Peptidoglycan binding-like" evidence="1">
    <location>
        <begin position="4"/>
        <end position="54"/>
    </location>
</feature>
<dbReference type="InterPro" id="IPR036366">
    <property type="entry name" value="PGBDSf"/>
</dbReference>
<gene>
    <name evidence="2" type="ORF">EAH88_17055</name>
</gene>
<keyword evidence="3" id="KW-1185">Reference proteome</keyword>
<dbReference type="EMBL" id="RCZO01000011">
    <property type="protein sequence ID" value="TPG05056.1"/>
    <property type="molecule type" value="Genomic_DNA"/>
</dbReference>
<dbReference type="Gene3D" id="1.10.101.10">
    <property type="entry name" value="PGBD-like superfamily/PGBD"/>
    <property type="match status" value="1"/>
</dbReference>
<evidence type="ECO:0000313" key="2">
    <source>
        <dbReference type="EMBL" id="TPG05056.1"/>
    </source>
</evidence>
<reference evidence="2 3" key="1">
    <citation type="journal article" date="2019" name="Environ. Microbiol.">
        <title>Species interactions and distinct microbial communities in high Arctic permafrost affected cryosols are associated with the CH4 and CO2 gas fluxes.</title>
        <authorList>
            <person name="Altshuler I."/>
            <person name="Hamel J."/>
            <person name="Turney S."/>
            <person name="Magnuson E."/>
            <person name="Levesque R."/>
            <person name="Greer C."/>
            <person name="Whyte L.G."/>
        </authorList>
    </citation>
    <scope>NUCLEOTIDE SEQUENCE [LARGE SCALE GENOMIC DNA]</scope>
    <source>
        <strain evidence="2 3">S13Y</strain>
    </source>
</reference>
<evidence type="ECO:0000313" key="3">
    <source>
        <dbReference type="Proteomes" id="UP000319486"/>
    </source>
</evidence>
<comment type="caution">
    <text evidence="2">The sequence shown here is derived from an EMBL/GenBank/DDBJ whole genome shotgun (WGS) entry which is preliminary data.</text>
</comment>
<dbReference type="InterPro" id="IPR002477">
    <property type="entry name" value="Peptidoglycan-bd-like"/>
</dbReference>
<accession>A0A502BZY7</accession>